<evidence type="ECO:0000313" key="3">
    <source>
        <dbReference type="Proteomes" id="UP000245938"/>
    </source>
</evidence>
<sequence>MKIFAHRGASAHYPENTLPSFIAASKLAVEGVELDVQRTADGVLVIHHDERLHRTSNGSGFLRDYTFDQLRQLDFGSWKDDQFAATEIPTLREVLAVFKDTHHMINIELKTDVFEYKGIEDTVLQIVSEMGMSERIIYSSFDHCMVETMLKKAPKNEIGVLFEKILVNLHDYGEKIGSNQLHISLVAAKRGIMAASMAKGSIFRVYTVNKIADYDAMEELGVEAIFTDHPEKMLAHRHRKK</sequence>
<comment type="caution">
    <text evidence="2">The sequence shown here is derived from an EMBL/GenBank/DDBJ whole genome shotgun (WGS) entry which is preliminary data.</text>
</comment>
<dbReference type="GO" id="GO:0006629">
    <property type="term" value="P:lipid metabolic process"/>
    <property type="evidence" value="ECO:0007669"/>
    <property type="project" value="InterPro"/>
</dbReference>
<dbReference type="OrthoDB" id="384721at2"/>
<name>A0A2U3APW1_9BACL</name>
<reference evidence="2 3" key="1">
    <citation type="submission" date="2018-05" db="EMBL/GenBank/DDBJ databases">
        <title>Kurthia sibirica genome sequence.</title>
        <authorList>
            <person name="Maclea K.S."/>
            <person name="Goen A.E."/>
        </authorList>
    </citation>
    <scope>NUCLEOTIDE SEQUENCE [LARGE SCALE GENOMIC DNA]</scope>
    <source>
        <strain evidence="2 3">ATCC 49154</strain>
    </source>
</reference>
<dbReference type="EMBL" id="QFVR01000002">
    <property type="protein sequence ID" value="PWI26559.1"/>
    <property type="molecule type" value="Genomic_DNA"/>
</dbReference>
<dbReference type="Gene3D" id="3.20.20.190">
    <property type="entry name" value="Phosphatidylinositol (PI) phosphodiesterase"/>
    <property type="match status" value="1"/>
</dbReference>
<dbReference type="Pfam" id="PF03009">
    <property type="entry name" value="GDPD"/>
    <property type="match status" value="1"/>
</dbReference>
<dbReference type="Proteomes" id="UP000245938">
    <property type="component" value="Unassembled WGS sequence"/>
</dbReference>
<dbReference type="InterPro" id="IPR017946">
    <property type="entry name" value="PLC-like_Pdiesterase_TIM-brl"/>
</dbReference>
<dbReference type="GO" id="GO:0008081">
    <property type="term" value="F:phosphoric diester hydrolase activity"/>
    <property type="evidence" value="ECO:0007669"/>
    <property type="project" value="InterPro"/>
</dbReference>
<gene>
    <name evidence="2" type="ORF">DEX24_02000</name>
</gene>
<dbReference type="InterPro" id="IPR030395">
    <property type="entry name" value="GP_PDE_dom"/>
</dbReference>
<accession>A0A2U3APW1</accession>
<feature type="domain" description="GP-PDE" evidence="1">
    <location>
        <begin position="1"/>
        <end position="237"/>
    </location>
</feature>
<dbReference type="AlphaFoldDB" id="A0A2U3APW1"/>
<dbReference type="PROSITE" id="PS51704">
    <property type="entry name" value="GP_PDE"/>
    <property type="match status" value="1"/>
</dbReference>
<protein>
    <recommendedName>
        <fullName evidence="1">GP-PDE domain-containing protein</fullName>
    </recommendedName>
</protein>
<dbReference type="PANTHER" id="PTHR46211">
    <property type="entry name" value="GLYCEROPHOSPHORYL DIESTER PHOSPHODIESTERASE"/>
    <property type="match status" value="1"/>
</dbReference>
<dbReference type="RefSeq" id="WP_109304730.1">
    <property type="nucleotide sequence ID" value="NZ_BJUF01000002.1"/>
</dbReference>
<keyword evidence="3" id="KW-1185">Reference proteome</keyword>
<proteinExistence type="predicted"/>
<evidence type="ECO:0000259" key="1">
    <source>
        <dbReference type="PROSITE" id="PS51704"/>
    </source>
</evidence>
<evidence type="ECO:0000313" key="2">
    <source>
        <dbReference type="EMBL" id="PWI26559.1"/>
    </source>
</evidence>
<dbReference type="PANTHER" id="PTHR46211:SF1">
    <property type="entry name" value="GLYCEROPHOSPHODIESTER PHOSPHODIESTERASE, CYTOPLASMIC"/>
    <property type="match status" value="1"/>
</dbReference>
<dbReference type="SUPFAM" id="SSF51695">
    <property type="entry name" value="PLC-like phosphodiesterases"/>
    <property type="match status" value="1"/>
</dbReference>
<organism evidence="2 3">
    <name type="scientific">Kurthia sibirica</name>
    <dbReference type="NCBI Taxonomy" id="202750"/>
    <lineage>
        <taxon>Bacteria</taxon>
        <taxon>Bacillati</taxon>
        <taxon>Bacillota</taxon>
        <taxon>Bacilli</taxon>
        <taxon>Bacillales</taxon>
        <taxon>Caryophanaceae</taxon>
        <taxon>Kurthia</taxon>
    </lineage>
</organism>